<dbReference type="InterPro" id="IPR001810">
    <property type="entry name" value="F-box_dom"/>
</dbReference>
<evidence type="ECO:0000313" key="3">
    <source>
        <dbReference type="Proteomes" id="UP001642260"/>
    </source>
</evidence>
<dbReference type="Pfam" id="PF07734">
    <property type="entry name" value="FBA_1"/>
    <property type="match status" value="1"/>
</dbReference>
<dbReference type="SUPFAM" id="SSF81383">
    <property type="entry name" value="F-box domain"/>
    <property type="match status" value="1"/>
</dbReference>
<dbReference type="InterPro" id="IPR006527">
    <property type="entry name" value="F-box-assoc_dom_typ1"/>
</dbReference>
<dbReference type="InterPro" id="IPR017451">
    <property type="entry name" value="F-box-assoc_interact_dom"/>
</dbReference>
<dbReference type="CDD" id="cd22157">
    <property type="entry name" value="F-box_AtFBW1-like"/>
    <property type="match status" value="1"/>
</dbReference>
<dbReference type="InterPro" id="IPR011043">
    <property type="entry name" value="Gal_Oxase/kelch_b-propeller"/>
</dbReference>
<dbReference type="PANTHER" id="PTHR31672:SF13">
    <property type="entry name" value="F-BOX PROTEIN CPR30-LIKE"/>
    <property type="match status" value="1"/>
</dbReference>
<organism evidence="2 3">
    <name type="scientific">Eruca vesicaria subsp. sativa</name>
    <name type="common">Garden rocket</name>
    <name type="synonym">Eruca sativa</name>
    <dbReference type="NCBI Taxonomy" id="29727"/>
    <lineage>
        <taxon>Eukaryota</taxon>
        <taxon>Viridiplantae</taxon>
        <taxon>Streptophyta</taxon>
        <taxon>Embryophyta</taxon>
        <taxon>Tracheophyta</taxon>
        <taxon>Spermatophyta</taxon>
        <taxon>Magnoliopsida</taxon>
        <taxon>eudicotyledons</taxon>
        <taxon>Gunneridae</taxon>
        <taxon>Pentapetalae</taxon>
        <taxon>rosids</taxon>
        <taxon>malvids</taxon>
        <taxon>Brassicales</taxon>
        <taxon>Brassicaceae</taxon>
        <taxon>Brassiceae</taxon>
        <taxon>Eruca</taxon>
    </lineage>
</organism>
<comment type="caution">
    <text evidence="2">The sequence shown here is derived from an EMBL/GenBank/DDBJ whole genome shotgun (WGS) entry which is preliminary data.</text>
</comment>
<dbReference type="PANTHER" id="PTHR31672">
    <property type="entry name" value="BNACNNG10540D PROTEIN"/>
    <property type="match status" value="1"/>
</dbReference>
<dbReference type="Proteomes" id="UP001642260">
    <property type="component" value="Unassembled WGS sequence"/>
</dbReference>
<protein>
    <recommendedName>
        <fullName evidence="1">F-box domain-containing protein</fullName>
    </recommendedName>
</protein>
<dbReference type="EMBL" id="CAKOAT010173044">
    <property type="protein sequence ID" value="CAH8352146.1"/>
    <property type="molecule type" value="Genomic_DNA"/>
</dbReference>
<dbReference type="Pfam" id="PF00646">
    <property type="entry name" value="F-box"/>
    <property type="match status" value="1"/>
</dbReference>
<evidence type="ECO:0000259" key="1">
    <source>
        <dbReference type="PROSITE" id="PS50181"/>
    </source>
</evidence>
<reference evidence="2 3" key="1">
    <citation type="submission" date="2022-03" db="EMBL/GenBank/DDBJ databases">
        <authorList>
            <person name="Macdonald S."/>
            <person name="Ahmed S."/>
            <person name="Newling K."/>
        </authorList>
    </citation>
    <scope>NUCLEOTIDE SEQUENCE [LARGE SCALE GENOMIC DNA]</scope>
</reference>
<evidence type="ECO:0000313" key="2">
    <source>
        <dbReference type="EMBL" id="CAH8352146.1"/>
    </source>
</evidence>
<dbReference type="AlphaFoldDB" id="A0ABC8K202"/>
<accession>A0ABC8K202</accession>
<gene>
    <name evidence="2" type="ORF">ERUC_LOCUS18504</name>
</gene>
<feature type="domain" description="F-box" evidence="1">
    <location>
        <begin position="9"/>
        <end position="55"/>
    </location>
</feature>
<sequence length="318" mass="37055">MKEKRKRDAIKVEGLPRDLVEEILQRLEIKSLVRFTSVSKQWNAMIKSRSFASRHLVRTQSRDPDILLGGALHHESNPYPCLRILESHFSFTKVNYVRKPSRRSHAVTGSCDGLVCIYDFSKVIYVFNPATRWCRFLPRAKIQQINRIRESQNSKVRRSYLGFGKDIVTSKYKMVWLYNSKGLDLDGETTCEVFDFTTNTWRHVNGSSYQIYEQLKSQPLYLNGSLHWFTVVESHGKIKMICFDLHTEVFQLMSEIPIATTWAHRIILWSLNNGLCVSEMKNDGIQDIWSLNSHKAILIVILAAPVFQYYRSQFSTKH</sequence>
<proteinExistence type="predicted"/>
<dbReference type="SUPFAM" id="SSF50965">
    <property type="entry name" value="Galactose oxidase, central domain"/>
    <property type="match status" value="1"/>
</dbReference>
<dbReference type="PROSITE" id="PS50181">
    <property type="entry name" value="FBOX"/>
    <property type="match status" value="1"/>
</dbReference>
<dbReference type="InterPro" id="IPR050796">
    <property type="entry name" value="SCF_F-box_component"/>
</dbReference>
<dbReference type="Gene3D" id="1.20.1280.50">
    <property type="match status" value="1"/>
</dbReference>
<dbReference type="SMART" id="SM00256">
    <property type="entry name" value="FBOX"/>
    <property type="match status" value="1"/>
</dbReference>
<keyword evidence="3" id="KW-1185">Reference proteome</keyword>
<dbReference type="NCBIfam" id="TIGR01640">
    <property type="entry name" value="F_box_assoc_1"/>
    <property type="match status" value="1"/>
</dbReference>
<dbReference type="InterPro" id="IPR036047">
    <property type="entry name" value="F-box-like_dom_sf"/>
</dbReference>
<name>A0ABC8K202_ERUVS</name>
<feature type="non-terminal residue" evidence="2">
    <location>
        <position position="318"/>
    </location>
</feature>